<feature type="region of interest" description="Disordered" evidence="1">
    <location>
        <begin position="82"/>
        <end position="182"/>
    </location>
</feature>
<dbReference type="Proteomes" id="UP000001542">
    <property type="component" value="Unassembled WGS sequence"/>
</dbReference>
<dbReference type="OMA" id="ACASQIY"/>
<dbReference type="KEGG" id="tva:4749870"/>
<evidence type="ECO:0000313" key="3">
    <source>
        <dbReference type="EMBL" id="EAX92161.1"/>
    </source>
</evidence>
<protein>
    <submittedName>
        <fullName evidence="3">Uncharacterized protein</fullName>
    </submittedName>
</protein>
<keyword evidence="2" id="KW-0472">Membrane</keyword>
<dbReference type="VEuPathDB" id="TrichDB:TVAGG3_0006560"/>
<dbReference type="PRINTS" id="PR01217">
    <property type="entry name" value="PRICHEXTENSN"/>
</dbReference>
<evidence type="ECO:0000256" key="2">
    <source>
        <dbReference type="SAM" id="Phobius"/>
    </source>
</evidence>
<evidence type="ECO:0000256" key="1">
    <source>
        <dbReference type="SAM" id="MobiDB-lite"/>
    </source>
</evidence>
<accession>A2FSG4</accession>
<feature type="compositionally biased region" description="Pro residues" evidence="1">
    <location>
        <begin position="148"/>
        <end position="172"/>
    </location>
</feature>
<reference evidence="3" key="2">
    <citation type="journal article" date="2007" name="Science">
        <title>Draft genome sequence of the sexually transmitted pathogen Trichomonas vaginalis.</title>
        <authorList>
            <person name="Carlton J.M."/>
            <person name="Hirt R.P."/>
            <person name="Silva J.C."/>
            <person name="Delcher A.L."/>
            <person name="Schatz M."/>
            <person name="Zhao Q."/>
            <person name="Wortman J.R."/>
            <person name="Bidwell S.L."/>
            <person name="Alsmark U.C.M."/>
            <person name="Besteiro S."/>
            <person name="Sicheritz-Ponten T."/>
            <person name="Noel C.J."/>
            <person name="Dacks J.B."/>
            <person name="Foster P.G."/>
            <person name="Simillion C."/>
            <person name="Van de Peer Y."/>
            <person name="Miranda-Saavedra D."/>
            <person name="Barton G.J."/>
            <person name="Westrop G.D."/>
            <person name="Mueller S."/>
            <person name="Dessi D."/>
            <person name="Fiori P.L."/>
            <person name="Ren Q."/>
            <person name="Paulsen I."/>
            <person name="Zhang H."/>
            <person name="Bastida-Corcuera F.D."/>
            <person name="Simoes-Barbosa A."/>
            <person name="Brown M.T."/>
            <person name="Hayes R.D."/>
            <person name="Mukherjee M."/>
            <person name="Okumura C.Y."/>
            <person name="Schneider R."/>
            <person name="Smith A.J."/>
            <person name="Vanacova S."/>
            <person name="Villalvazo M."/>
            <person name="Haas B.J."/>
            <person name="Pertea M."/>
            <person name="Feldblyum T.V."/>
            <person name="Utterback T.R."/>
            <person name="Shu C.L."/>
            <person name="Osoegawa K."/>
            <person name="de Jong P.J."/>
            <person name="Hrdy I."/>
            <person name="Horvathova L."/>
            <person name="Zubacova Z."/>
            <person name="Dolezal P."/>
            <person name="Malik S.B."/>
            <person name="Logsdon J.M. Jr."/>
            <person name="Henze K."/>
            <person name="Gupta A."/>
            <person name="Wang C.C."/>
            <person name="Dunne R.L."/>
            <person name="Upcroft J.A."/>
            <person name="Upcroft P."/>
            <person name="White O."/>
            <person name="Salzberg S.L."/>
            <person name="Tang P."/>
            <person name="Chiu C.-H."/>
            <person name="Lee Y.-S."/>
            <person name="Embley T.M."/>
            <person name="Coombs G.H."/>
            <person name="Mottram J.C."/>
            <person name="Tachezy J."/>
            <person name="Fraser-Liggett C.M."/>
            <person name="Johnson P.J."/>
        </authorList>
    </citation>
    <scope>NUCLEOTIDE SEQUENCE [LARGE SCALE GENOMIC DNA]</scope>
    <source>
        <strain evidence="3">G3</strain>
    </source>
</reference>
<sequence>MFFGLLLQLTLQSQLKRMVLDYEWVGSLISLLIFVGICVLVTWCICRFCCHKCTPKQDHVLSGAGHNDQQRAQTVEVNVNTQPQPQYYSPDPNYYNQQQQYPQQPYPQQPYPPQQYPPQYADPYVPQPQPNPENPNGAPQYDPQQPYQGPPPQQYPPTYYPPPPPPSQPGQAPPDNDNPYNM</sequence>
<keyword evidence="2" id="KW-0812">Transmembrane</keyword>
<gene>
    <name evidence="3" type="ORF">TVAG_383340</name>
</gene>
<dbReference type="RefSeq" id="XP_001305091.1">
    <property type="nucleotide sequence ID" value="XM_001305090.1"/>
</dbReference>
<dbReference type="InParanoid" id="A2FSG4"/>
<feature type="compositionally biased region" description="Low complexity" evidence="1">
    <location>
        <begin position="134"/>
        <end position="147"/>
    </location>
</feature>
<proteinExistence type="predicted"/>
<keyword evidence="4" id="KW-1185">Reference proteome</keyword>
<feature type="transmembrane region" description="Helical" evidence="2">
    <location>
        <begin position="25"/>
        <end position="46"/>
    </location>
</feature>
<dbReference type="EMBL" id="DS113985">
    <property type="protein sequence ID" value="EAX92161.1"/>
    <property type="molecule type" value="Genomic_DNA"/>
</dbReference>
<reference evidence="3" key="1">
    <citation type="submission" date="2006-10" db="EMBL/GenBank/DDBJ databases">
        <authorList>
            <person name="Amadeo P."/>
            <person name="Zhao Q."/>
            <person name="Wortman J."/>
            <person name="Fraser-Liggett C."/>
            <person name="Carlton J."/>
        </authorList>
    </citation>
    <scope>NUCLEOTIDE SEQUENCE</scope>
    <source>
        <strain evidence="3">G3</strain>
    </source>
</reference>
<dbReference type="VEuPathDB" id="TrichDB:TVAG_383340"/>
<feature type="compositionally biased region" description="Low complexity" evidence="1">
    <location>
        <begin position="82"/>
        <end position="103"/>
    </location>
</feature>
<dbReference type="AlphaFoldDB" id="A2FSG4"/>
<evidence type="ECO:0000313" key="4">
    <source>
        <dbReference type="Proteomes" id="UP000001542"/>
    </source>
</evidence>
<feature type="compositionally biased region" description="Pro residues" evidence="1">
    <location>
        <begin position="104"/>
        <end position="116"/>
    </location>
</feature>
<keyword evidence="2" id="KW-1133">Transmembrane helix</keyword>
<name>A2FSG4_TRIV3</name>
<organism evidence="3 4">
    <name type="scientific">Trichomonas vaginalis (strain ATCC PRA-98 / G3)</name>
    <dbReference type="NCBI Taxonomy" id="412133"/>
    <lineage>
        <taxon>Eukaryota</taxon>
        <taxon>Metamonada</taxon>
        <taxon>Parabasalia</taxon>
        <taxon>Trichomonadida</taxon>
        <taxon>Trichomonadidae</taxon>
        <taxon>Trichomonas</taxon>
    </lineage>
</organism>